<dbReference type="SUPFAM" id="SSF54285">
    <property type="entry name" value="MoaD/ThiS"/>
    <property type="match status" value="1"/>
</dbReference>
<dbReference type="AlphaFoldDB" id="A0A087MMC0"/>
<evidence type="ECO:0000256" key="2">
    <source>
        <dbReference type="HAMAP-Rule" id="MF_00460"/>
    </source>
</evidence>
<dbReference type="PANTHER" id="PTHR37483">
    <property type="entry name" value="UPF0125 PROTEIN RATB"/>
    <property type="match status" value="1"/>
</dbReference>
<dbReference type="InterPro" id="IPR037021">
    <property type="entry name" value="RnfH_sf"/>
</dbReference>
<proteinExistence type="inferred from homology"/>
<reference evidence="3 4" key="2">
    <citation type="journal article" date="2015" name="Stand. Genomic Sci.">
        <title>High quality draft genomic sequence of Arenimonas donghaensis DSM 18148(T).</title>
        <authorList>
            <person name="Chen F."/>
            <person name="Wang H."/>
            <person name="Cao Y."/>
            <person name="Li X."/>
            <person name="Wang G."/>
        </authorList>
    </citation>
    <scope>NUCLEOTIDE SEQUENCE [LARGE SCALE GENOMIC DNA]</scope>
    <source>
        <strain evidence="3 4">HO3-R19</strain>
    </source>
</reference>
<dbReference type="EMBL" id="AVCJ01000001">
    <property type="protein sequence ID" value="KFL38023.1"/>
    <property type="molecule type" value="Genomic_DNA"/>
</dbReference>
<gene>
    <name evidence="3" type="ORF">N788_02280</name>
</gene>
<reference evidence="4" key="1">
    <citation type="submission" date="2013-08" db="EMBL/GenBank/DDBJ databases">
        <title>Genome sequencing of Arenimonas donghaensis.</title>
        <authorList>
            <person name="Chen F."/>
            <person name="Wang G."/>
        </authorList>
    </citation>
    <scope>NUCLEOTIDE SEQUENCE [LARGE SCALE GENOMIC DNA]</scope>
    <source>
        <strain evidence="4">HO3-R19</strain>
    </source>
</reference>
<dbReference type="Proteomes" id="UP000029085">
    <property type="component" value="Unassembled WGS sequence"/>
</dbReference>
<dbReference type="Pfam" id="PF03658">
    <property type="entry name" value="Ub-RnfH"/>
    <property type="match status" value="1"/>
</dbReference>
<evidence type="ECO:0000256" key="1">
    <source>
        <dbReference type="ARBA" id="ARBA00010645"/>
    </source>
</evidence>
<comment type="caution">
    <text evidence="3">The sequence shown here is derived from an EMBL/GenBank/DDBJ whole genome shotgun (WGS) entry which is preliminary data.</text>
</comment>
<comment type="similarity">
    <text evidence="1 2">Belongs to the UPF0125 (RnfH) family.</text>
</comment>
<keyword evidence="4" id="KW-1185">Reference proteome</keyword>
<protein>
    <recommendedName>
        <fullName evidence="2">UPF0125 protein N788_02280</fullName>
    </recommendedName>
</protein>
<dbReference type="InterPro" id="IPR005346">
    <property type="entry name" value="RnfH"/>
</dbReference>
<dbReference type="PATRIC" id="fig|1121014.3.peg.430"/>
<dbReference type="Gene3D" id="3.10.20.280">
    <property type="entry name" value="RnfH-like"/>
    <property type="match status" value="1"/>
</dbReference>
<dbReference type="OrthoDB" id="9796575at2"/>
<dbReference type="HAMAP" id="MF_00460">
    <property type="entry name" value="UPF0125_RnfH"/>
    <property type="match status" value="1"/>
</dbReference>
<evidence type="ECO:0000313" key="4">
    <source>
        <dbReference type="Proteomes" id="UP000029085"/>
    </source>
</evidence>
<dbReference type="RefSeq" id="WP_034220438.1">
    <property type="nucleotide sequence ID" value="NZ_AVCJ01000001.1"/>
</dbReference>
<dbReference type="PANTHER" id="PTHR37483:SF1">
    <property type="entry name" value="UPF0125 PROTEIN RATB"/>
    <property type="match status" value="1"/>
</dbReference>
<organism evidence="3 4">
    <name type="scientific">Arenimonas donghaensis DSM 18148 = HO3-R19</name>
    <dbReference type="NCBI Taxonomy" id="1121014"/>
    <lineage>
        <taxon>Bacteria</taxon>
        <taxon>Pseudomonadati</taxon>
        <taxon>Pseudomonadota</taxon>
        <taxon>Gammaproteobacteria</taxon>
        <taxon>Lysobacterales</taxon>
        <taxon>Lysobacteraceae</taxon>
        <taxon>Arenimonas</taxon>
    </lineage>
</organism>
<accession>A0A087MMC0</accession>
<name>A0A087MMC0_9GAMM</name>
<dbReference type="STRING" id="1121014.N788_02280"/>
<dbReference type="InterPro" id="IPR016155">
    <property type="entry name" value="Mopterin_synth/thiamin_S_b"/>
</dbReference>
<sequence>MAGAPLRIEVVCARPGRAWRLTLALPAGATVADALAAADLPTKVPGLVVQEDCLAIHGRTAAPGDALRDGDRVEVLRPLLVDPMQARRRRARDA</sequence>
<evidence type="ECO:0000313" key="3">
    <source>
        <dbReference type="EMBL" id="KFL38023.1"/>
    </source>
</evidence>
<dbReference type="NCBIfam" id="NF002490">
    <property type="entry name" value="PRK01777.1"/>
    <property type="match status" value="1"/>
</dbReference>